<dbReference type="Pfam" id="PF02958">
    <property type="entry name" value="EcKL"/>
    <property type="match status" value="1"/>
</dbReference>
<evidence type="ECO:0000313" key="2">
    <source>
        <dbReference type="EMBL" id="KAK7579992.1"/>
    </source>
</evidence>
<keyword evidence="3" id="KW-1185">Reference proteome</keyword>
<feature type="domain" description="CHK kinase-like" evidence="1">
    <location>
        <begin position="130"/>
        <end position="324"/>
    </location>
</feature>
<dbReference type="Proteomes" id="UP001367676">
    <property type="component" value="Unassembled WGS sequence"/>
</dbReference>
<comment type="caution">
    <text evidence="2">The sequence shown here is derived from an EMBL/GenBank/DDBJ whole genome shotgun (WGS) entry which is preliminary data.</text>
</comment>
<accession>A0AAN9T9V4</accession>
<name>A0AAN9T9V4_9HEMI</name>
<evidence type="ECO:0000313" key="3">
    <source>
        <dbReference type="Proteomes" id="UP001367676"/>
    </source>
</evidence>
<protein>
    <recommendedName>
        <fullName evidence="1">CHK kinase-like domain-containing protein</fullName>
    </recommendedName>
</protein>
<reference evidence="2 3" key="1">
    <citation type="submission" date="2024-03" db="EMBL/GenBank/DDBJ databases">
        <title>Adaptation during the transition from Ophiocordyceps entomopathogen to insect associate is accompanied by gene loss and intensified selection.</title>
        <authorList>
            <person name="Ward C.M."/>
            <person name="Onetto C.A."/>
            <person name="Borneman A.R."/>
        </authorList>
    </citation>
    <scope>NUCLEOTIDE SEQUENCE [LARGE SCALE GENOMIC DNA]</scope>
    <source>
        <strain evidence="2">AWRI1</strain>
        <tissue evidence="2">Single Adult Female</tissue>
    </source>
</reference>
<dbReference type="AlphaFoldDB" id="A0AAN9T9V4"/>
<dbReference type="PANTHER" id="PTHR11012">
    <property type="entry name" value="PROTEIN KINASE-LIKE DOMAIN-CONTAINING"/>
    <property type="match status" value="1"/>
</dbReference>
<sequence>MNSFVESALRTFCSSNEIFGESSNYVRFEEKAVSKESNKKVDGLNSEIKFGHIVYRNQANEERISASFALKTKPTTSFLEDFVIAQFFNEITFHVRALPFLQQQGDVQPLLAKFYDSFVRSSAQGTEFVLIFEDLKSQGFRMHERHSFLDVDHLLLMLNRLGRFHSYSYRAKGQDLKGFQALGRWFHDAQGELAHRWPNFMDSHGLRGLKPLRHEPRYSSQLATIEKYLQNSGDFIRQWNTSEQDQPMSVLCHGDYLRGNIMFRYENGRPVEQKMIDLATPRLASPAIDLGGVLYLNADQQTRNQHWDRLIDAYYEGLIEVFGRDEMPSRDSILNEFKVRALYAYFIASYFLPRVLGCDLGKPDFFELVPPEYASNREVDLPNDVYQKICEIWGGEETTEALADILRDMIDRGFI</sequence>
<dbReference type="InterPro" id="IPR015897">
    <property type="entry name" value="CHK_kinase-like"/>
</dbReference>
<dbReference type="PANTHER" id="PTHR11012:SF8">
    <property type="entry name" value="JUVENILE HORMONE-INDUCIBLE PROTEIN 26"/>
    <property type="match status" value="1"/>
</dbReference>
<gene>
    <name evidence="2" type="ORF">V9T40_000621</name>
</gene>
<dbReference type="InterPro" id="IPR004119">
    <property type="entry name" value="EcKL"/>
</dbReference>
<dbReference type="Gene3D" id="3.90.1200.10">
    <property type="match status" value="1"/>
</dbReference>
<organism evidence="2 3">
    <name type="scientific">Parthenolecanium corni</name>
    <dbReference type="NCBI Taxonomy" id="536013"/>
    <lineage>
        <taxon>Eukaryota</taxon>
        <taxon>Metazoa</taxon>
        <taxon>Ecdysozoa</taxon>
        <taxon>Arthropoda</taxon>
        <taxon>Hexapoda</taxon>
        <taxon>Insecta</taxon>
        <taxon>Pterygota</taxon>
        <taxon>Neoptera</taxon>
        <taxon>Paraneoptera</taxon>
        <taxon>Hemiptera</taxon>
        <taxon>Sternorrhyncha</taxon>
        <taxon>Coccoidea</taxon>
        <taxon>Coccidae</taxon>
        <taxon>Parthenolecanium</taxon>
    </lineage>
</organism>
<dbReference type="SMART" id="SM00587">
    <property type="entry name" value="CHK"/>
    <property type="match status" value="1"/>
</dbReference>
<dbReference type="SUPFAM" id="SSF56112">
    <property type="entry name" value="Protein kinase-like (PK-like)"/>
    <property type="match status" value="1"/>
</dbReference>
<evidence type="ECO:0000259" key="1">
    <source>
        <dbReference type="SMART" id="SM00587"/>
    </source>
</evidence>
<proteinExistence type="predicted"/>
<dbReference type="EMBL" id="JBBCAQ010000034">
    <property type="protein sequence ID" value="KAK7579992.1"/>
    <property type="molecule type" value="Genomic_DNA"/>
</dbReference>
<dbReference type="InterPro" id="IPR011009">
    <property type="entry name" value="Kinase-like_dom_sf"/>
</dbReference>